<evidence type="ECO:0000313" key="5">
    <source>
        <dbReference type="EMBL" id="OGE41261.1"/>
    </source>
</evidence>
<evidence type="ECO:0000259" key="4">
    <source>
        <dbReference type="Pfam" id="PF00535"/>
    </source>
</evidence>
<name>A0A1F5KKW4_9BACT</name>
<feature type="domain" description="Glycosyltransferase 2-like" evidence="4">
    <location>
        <begin position="21"/>
        <end position="191"/>
    </location>
</feature>
<dbReference type="SUPFAM" id="SSF53448">
    <property type="entry name" value="Nucleotide-diphospho-sugar transferases"/>
    <property type="match status" value="1"/>
</dbReference>
<sequence length="340" mass="38974">MQEIYPPILKLPPRKTTVTASIVIPNWNGHKLLKICLPSLTAQTFLDFEIIVVDNGSTDESIQYIEENFPQVNLIKLPLNIGFSPAANKGILVSKGTYIILINNDTKVDKDCIRNLVSAANLHPEVGMVAAKMLQFFNPELIDSAGDYIDMVGHADNIGFGEPSEKFKTSNFVFLVTGGGGLFKREMLEKIGLFDETFFAYYEDVDLCLRAQMAGFKGWFESTAKIWHIHKATSRKNLKLTEYLQFRNMTQTIITDFPAKLFKNPYHLLMLFLVNLNTVRFLGTHGYFKEAISSEWYILKNWQKLIQKRRAVQQMKKVSDEYMLQNIRPKKITWFGLIKV</sequence>
<dbReference type="Proteomes" id="UP000177328">
    <property type="component" value="Unassembled WGS sequence"/>
</dbReference>
<evidence type="ECO:0000313" key="6">
    <source>
        <dbReference type="Proteomes" id="UP000177328"/>
    </source>
</evidence>
<gene>
    <name evidence="5" type="ORF">A3D25_01920</name>
</gene>
<proteinExistence type="inferred from homology"/>
<dbReference type="Pfam" id="PF00535">
    <property type="entry name" value="Glycos_transf_2"/>
    <property type="match status" value="1"/>
</dbReference>
<organism evidence="5 6">
    <name type="scientific">Candidatus Daviesbacteria bacterium RIFCSPHIGHO2_02_FULL_43_12</name>
    <dbReference type="NCBI Taxonomy" id="1797776"/>
    <lineage>
        <taxon>Bacteria</taxon>
        <taxon>Candidatus Daviesiibacteriota</taxon>
    </lineage>
</organism>
<evidence type="ECO:0000256" key="2">
    <source>
        <dbReference type="ARBA" id="ARBA00022676"/>
    </source>
</evidence>
<reference evidence="5 6" key="1">
    <citation type="journal article" date="2016" name="Nat. Commun.">
        <title>Thousands of microbial genomes shed light on interconnected biogeochemical processes in an aquifer system.</title>
        <authorList>
            <person name="Anantharaman K."/>
            <person name="Brown C.T."/>
            <person name="Hug L.A."/>
            <person name="Sharon I."/>
            <person name="Castelle C.J."/>
            <person name="Probst A.J."/>
            <person name="Thomas B.C."/>
            <person name="Singh A."/>
            <person name="Wilkins M.J."/>
            <person name="Karaoz U."/>
            <person name="Brodie E.L."/>
            <person name="Williams K.H."/>
            <person name="Hubbard S.S."/>
            <person name="Banfield J.F."/>
        </authorList>
    </citation>
    <scope>NUCLEOTIDE SEQUENCE [LARGE SCALE GENOMIC DNA]</scope>
</reference>
<dbReference type="CDD" id="cd04186">
    <property type="entry name" value="GT_2_like_c"/>
    <property type="match status" value="1"/>
</dbReference>
<comment type="similarity">
    <text evidence="1">Belongs to the glycosyltransferase 2 family.</text>
</comment>
<dbReference type="PANTHER" id="PTHR43179:SF12">
    <property type="entry name" value="GALACTOFURANOSYLTRANSFERASE GLFT2"/>
    <property type="match status" value="1"/>
</dbReference>
<comment type="caution">
    <text evidence="5">The sequence shown here is derived from an EMBL/GenBank/DDBJ whole genome shotgun (WGS) entry which is preliminary data.</text>
</comment>
<accession>A0A1F5KKW4</accession>
<dbReference type="EMBL" id="MFDD01000002">
    <property type="protein sequence ID" value="OGE41261.1"/>
    <property type="molecule type" value="Genomic_DNA"/>
</dbReference>
<evidence type="ECO:0000256" key="3">
    <source>
        <dbReference type="ARBA" id="ARBA00022679"/>
    </source>
</evidence>
<dbReference type="InterPro" id="IPR029044">
    <property type="entry name" value="Nucleotide-diphossugar_trans"/>
</dbReference>
<dbReference type="InterPro" id="IPR001173">
    <property type="entry name" value="Glyco_trans_2-like"/>
</dbReference>
<dbReference type="GO" id="GO:0016757">
    <property type="term" value="F:glycosyltransferase activity"/>
    <property type="evidence" value="ECO:0007669"/>
    <property type="project" value="UniProtKB-KW"/>
</dbReference>
<dbReference type="AlphaFoldDB" id="A0A1F5KKW4"/>
<keyword evidence="3" id="KW-0808">Transferase</keyword>
<evidence type="ECO:0000256" key="1">
    <source>
        <dbReference type="ARBA" id="ARBA00006739"/>
    </source>
</evidence>
<keyword evidence="2" id="KW-0328">Glycosyltransferase</keyword>
<dbReference type="PANTHER" id="PTHR43179">
    <property type="entry name" value="RHAMNOSYLTRANSFERASE WBBL"/>
    <property type="match status" value="1"/>
</dbReference>
<dbReference type="Gene3D" id="3.90.550.10">
    <property type="entry name" value="Spore Coat Polysaccharide Biosynthesis Protein SpsA, Chain A"/>
    <property type="match status" value="1"/>
</dbReference>
<protein>
    <recommendedName>
        <fullName evidence="4">Glycosyltransferase 2-like domain-containing protein</fullName>
    </recommendedName>
</protein>